<gene>
    <name evidence="1" type="ORF">DA73_0215405</name>
</gene>
<evidence type="ECO:0000313" key="1">
    <source>
        <dbReference type="EMBL" id="KIE10047.1"/>
    </source>
</evidence>
<dbReference type="AlphaFoldDB" id="A0A0C1N5Y5"/>
<comment type="caution">
    <text evidence="1">The sequence shown here is derived from an EMBL/GenBank/DDBJ whole genome shotgun (WGS) entry which is preliminary data.</text>
</comment>
<protein>
    <submittedName>
        <fullName evidence="1">Uncharacterized protein</fullName>
    </submittedName>
</protein>
<dbReference type="EMBL" id="JHEG02000048">
    <property type="protein sequence ID" value="KIE10047.1"/>
    <property type="molecule type" value="Genomic_DNA"/>
</dbReference>
<name>A0A0C1N5Y5_9CYAN</name>
<proteinExistence type="predicted"/>
<organism evidence="1">
    <name type="scientific">Tolypothrix bouteillei VB521301</name>
    <dbReference type="NCBI Taxonomy" id="1479485"/>
    <lineage>
        <taxon>Bacteria</taxon>
        <taxon>Bacillati</taxon>
        <taxon>Cyanobacteriota</taxon>
        <taxon>Cyanophyceae</taxon>
        <taxon>Nostocales</taxon>
        <taxon>Tolypothrichaceae</taxon>
        <taxon>Tolypothrix</taxon>
    </lineage>
</organism>
<reference evidence="1" key="1">
    <citation type="journal article" date="2015" name="Genome Announc.">
        <title>Draft Genome Sequence of Tolypothrix boutellei Strain VB521301.</title>
        <authorList>
            <person name="Chandrababunaidu M.M."/>
            <person name="Singh D."/>
            <person name="Sen D."/>
            <person name="Bhan S."/>
            <person name="Das S."/>
            <person name="Gupta A."/>
            <person name="Adhikary S.P."/>
            <person name="Tripathy S."/>
        </authorList>
    </citation>
    <scope>NUCLEOTIDE SEQUENCE</scope>
    <source>
        <strain evidence="1">VB521301</strain>
    </source>
</reference>
<sequence>MLLSETKMVRRHSRQALAQQNTILAAKNFLVEMENGATLEQLEFIASAAGDIALFWHLIGNPDEIPLYEVGG</sequence>
<accession>A0A0C1N5Y5</accession>